<dbReference type="PATRIC" id="fig|1179773.3.peg.1512"/>
<evidence type="ECO:0000313" key="3">
    <source>
        <dbReference type="Proteomes" id="UP000006281"/>
    </source>
</evidence>
<sequence>MADSKRTLIPGTGPLAKVPAPVVFLLVLALFIAGVWVRGAVGAALLGLLVLGVAGLLAVTWRFLAPSARVLRVLVLAVLVLVTWSVLGT</sequence>
<name>K0JSH5_SACES</name>
<keyword evidence="3" id="KW-1185">Reference proteome</keyword>
<feature type="transmembrane region" description="Helical" evidence="1">
    <location>
        <begin position="44"/>
        <end position="64"/>
    </location>
</feature>
<evidence type="ECO:0000256" key="1">
    <source>
        <dbReference type="SAM" id="Phobius"/>
    </source>
</evidence>
<dbReference type="BioCyc" id="SESP1179773:BN6_RS07400-MONOMER"/>
<gene>
    <name evidence="2" type="ordered locus">BN6_15070</name>
</gene>
<feature type="transmembrane region" description="Helical" evidence="1">
    <location>
        <begin position="20"/>
        <end position="37"/>
    </location>
</feature>
<dbReference type="eggNOG" id="ENOG5032CUB">
    <property type="taxonomic scope" value="Bacteria"/>
</dbReference>
<dbReference type="HOGENOM" id="CLU_2409435_0_0_11"/>
<feature type="transmembrane region" description="Helical" evidence="1">
    <location>
        <begin position="70"/>
        <end position="87"/>
    </location>
</feature>
<evidence type="ECO:0000313" key="2">
    <source>
        <dbReference type="EMBL" id="CCH28831.1"/>
    </source>
</evidence>
<protein>
    <submittedName>
        <fullName evidence="2">Putative membrane protein</fullName>
    </submittedName>
</protein>
<dbReference type="EMBL" id="HE804045">
    <property type="protein sequence ID" value="CCH28831.1"/>
    <property type="molecule type" value="Genomic_DNA"/>
</dbReference>
<keyword evidence="1" id="KW-0812">Transmembrane</keyword>
<proteinExistence type="predicted"/>
<dbReference type="RefSeq" id="WP_015098944.1">
    <property type="nucleotide sequence ID" value="NC_019673.1"/>
</dbReference>
<accession>K0JSH5</accession>
<dbReference type="AlphaFoldDB" id="K0JSH5"/>
<organism evidence="2 3">
    <name type="scientific">Saccharothrix espanaensis (strain ATCC 51144 / DSM 44229 / JCM 9112 / NBRC 15066 / NRRL 15764)</name>
    <dbReference type="NCBI Taxonomy" id="1179773"/>
    <lineage>
        <taxon>Bacteria</taxon>
        <taxon>Bacillati</taxon>
        <taxon>Actinomycetota</taxon>
        <taxon>Actinomycetes</taxon>
        <taxon>Pseudonocardiales</taxon>
        <taxon>Pseudonocardiaceae</taxon>
        <taxon>Saccharothrix</taxon>
    </lineage>
</organism>
<dbReference type="Proteomes" id="UP000006281">
    <property type="component" value="Chromosome"/>
</dbReference>
<reference evidence="2 3" key="1">
    <citation type="journal article" date="2012" name="BMC Genomics">
        <title>Complete genome sequence of Saccharothrix espanaensis DSM 44229T and comparison to the other completely sequenced Pseudonocardiaceae.</title>
        <authorList>
            <person name="Strobel T."/>
            <person name="Al-Dilaimi A."/>
            <person name="Blom J."/>
            <person name="Gessner A."/>
            <person name="Kalinowski J."/>
            <person name="Luzhetska M."/>
            <person name="Puhler A."/>
            <person name="Szczepanowski R."/>
            <person name="Bechthold A."/>
            <person name="Ruckert C."/>
        </authorList>
    </citation>
    <scope>NUCLEOTIDE SEQUENCE [LARGE SCALE GENOMIC DNA]</scope>
    <source>
        <strain evidence="3">ATCC 51144 / DSM 44229 / JCM 9112 / NBRC 15066 / NRRL 15764</strain>
    </source>
</reference>
<keyword evidence="1" id="KW-1133">Transmembrane helix</keyword>
<keyword evidence="1" id="KW-0472">Membrane</keyword>
<dbReference type="KEGG" id="sesp:BN6_15070"/>
<dbReference type="STRING" id="1179773.BN6_15070"/>